<dbReference type="Gene3D" id="1.20.1640.10">
    <property type="entry name" value="Multidrug efflux transporter AcrB transmembrane domain"/>
    <property type="match status" value="2"/>
</dbReference>
<dbReference type="SUPFAM" id="SSF82866">
    <property type="entry name" value="Multidrug efflux transporter AcrB transmembrane domain"/>
    <property type="match status" value="2"/>
</dbReference>
<feature type="transmembrane region" description="Helical" evidence="1">
    <location>
        <begin position="906"/>
        <end position="927"/>
    </location>
</feature>
<organism evidence="2 3">
    <name type="scientific">Pseudobacteriovorax antillogorgiicola</name>
    <dbReference type="NCBI Taxonomy" id="1513793"/>
    <lineage>
        <taxon>Bacteria</taxon>
        <taxon>Pseudomonadati</taxon>
        <taxon>Bdellovibrionota</taxon>
        <taxon>Oligoflexia</taxon>
        <taxon>Oligoflexales</taxon>
        <taxon>Pseudobacteriovoracaceae</taxon>
        <taxon>Pseudobacteriovorax</taxon>
    </lineage>
</organism>
<dbReference type="InterPro" id="IPR001036">
    <property type="entry name" value="Acrflvin-R"/>
</dbReference>
<dbReference type="Pfam" id="PF00873">
    <property type="entry name" value="ACR_tran"/>
    <property type="match status" value="1"/>
</dbReference>
<dbReference type="InterPro" id="IPR027463">
    <property type="entry name" value="AcrB_DN_DC_subdom"/>
</dbReference>
<evidence type="ECO:0000313" key="2">
    <source>
        <dbReference type="EMBL" id="SMF16688.1"/>
    </source>
</evidence>
<dbReference type="Proteomes" id="UP000192907">
    <property type="component" value="Unassembled WGS sequence"/>
</dbReference>
<name>A0A1Y6BRU5_9BACT</name>
<dbReference type="Gene3D" id="3.30.70.1320">
    <property type="entry name" value="Multidrug efflux transporter AcrB pore domain like"/>
    <property type="match status" value="1"/>
</dbReference>
<dbReference type="Gene3D" id="3.30.2090.10">
    <property type="entry name" value="Multidrug efflux transporter AcrB TolC docking domain, DN and DC subdomains"/>
    <property type="match status" value="2"/>
</dbReference>
<feature type="transmembrane region" description="Helical" evidence="1">
    <location>
        <begin position="434"/>
        <end position="454"/>
    </location>
</feature>
<dbReference type="EMBL" id="FWZT01000006">
    <property type="protein sequence ID" value="SMF16688.1"/>
    <property type="molecule type" value="Genomic_DNA"/>
</dbReference>
<keyword evidence="1" id="KW-0472">Membrane</keyword>
<keyword evidence="1" id="KW-0812">Transmembrane</keyword>
<protein>
    <submittedName>
        <fullName evidence="2">Hydrophobic/amphiphilic exporter-1, HAE1 family</fullName>
    </submittedName>
</protein>
<accession>A0A1Y6BRU5</accession>
<keyword evidence="1" id="KW-1133">Transmembrane helix</keyword>
<dbReference type="GO" id="GO:0042910">
    <property type="term" value="F:xenobiotic transmembrane transporter activity"/>
    <property type="evidence" value="ECO:0007669"/>
    <property type="project" value="TreeGrafter"/>
</dbReference>
<feature type="transmembrane region" description="Helical" evidence="1">
    <location>
        <begin position="527"/>
        <end position="546"/>
    </location>
</feature>
<reference evidence="3" key="1">
    <citation type="submission" date="2017-04" db="EMBL/GenBank/DDBJ databases">
        <authorList>
            <person name="Varghese N."/>
            <person name="Submissions S."/>
        </authorList>
    </citation>
    <scope>NUCLEOTIDE SEQUENCE [LARGE SCALE GENOMIC DNA]</scope>
    <source>
        <strain evidence="3">RKEM611</strain>
    </source>
</reference>
<feature type="transmembrane region" description="Helical" evidence="1">
    <location>
        <begin position="12"/>
        <end position="34"/>
    </location>
</feature>
<feature type="transmembrane region" description="Helical" evidence="1">
    <location>
        <begin position="337"/>
        <end position="356"/>
    </location>
</feature>
<dbReference type="PANTHER" id="PTHR32063">
    <property type="match status" value="1"/>
</dbReference>
<feature type="transmembrane region" description="Helical" evidence="1">
    <location>
        <begin position="981"/>
        <end position="1006"/>
    </location>
</feature>
<dbReference type="SUPFAM" id="SSF82693">
    <property type="entry name" value="Multidrug efflux transporter AcrB pore domain, PN1, PN2, PC1 and PC2 subdomains"/>
    <property type="match status" value="3"/>
</dbReference>
<dbReference type="STRING" id="1513793.SAMN06296036_10658"/>
<dbReference type="AlphaFoldDB" id="A0A1Y6BRU5"/>
<gene>
    <name evidence="2" type="ORF">SAMN06296036_10658</name>
</gene>
<dbReference type="SUPFAM" id="SSF82714">
    <property type="entry name" value="Multidrug efflux transporter AcrB TolC docking domain, DN and DC subdomains"/>
    <property type="match status" value="2"/>
</dbReference>
<evidence type="ECO:0000256" key="1">
    <source>
        <dbReference type="SAM" id="Phobius"/>
    </source>
</evidence>
<feature type="transmembrane region" description="Helical" evidence="1">
    <location>
        <begin position="881"/>
        <end position="900"/>
    </location>
</feature>
<feature type="transmembrane region" description="Helical" evidence="1">
    <location>
        <begin position="851"/>
        <end position="869"/>
    </location>
</feature>
<feature type="transmembrane region" description="Helical" evidence="1">
    <location>
        <begin position="390"/>
        <end position="413"/>
    </location>
</feature>
<sequence>MTLSSISIKRPVFAWVLMFGLIFFGTLSFFQMGINENPDVDYPTVRISYAYEGATPAVVEKDIIETVESYLVSIQGIRNISSTAQRGVANIDIEFELSRDIDFALQEVQTVLGRAQRGLPDNLESPVVTKSNAADEPILYASLFSESLSQRDLMILFRDRVRDRLSTVEGVAEIRAFGYHEPILRIDLDAEKLRKYQLTAQDIIDSILREHSELPAGKFEFKEDEFLIRIMGEANQVDEFRNMIISRRGGQPNFARLHLKDVADVYEGIENLRRLSRINGKNAMGMAIQRQSGVNAVDLSDKVMARIAEINQELQPEAGMMVNFDRTQFVRESVDELVYTLILSAVLTSLVCWIFLGSWSATSNILFAIPTSIIGTFTIIHFLGFTLNTFSLLGLALAIGVVVDDAIIMLENISRYMQMGYDRVQAAFKGSREITFAVIATSLALIAIFIPITFMDGIEGRFFWEFAVTISVAVALSSLEALTLAPMRCSQFLRVGGKRMLLGRMFESFLDSLTALYEKTLKTALRFRWLVLVGSIAIVSGAFLSVRSLPTEFAPAQDRSVIFTIFLAPDGRSMEYTSEKVAQFEKIALAHPDVDRTFVAIGGFGQGGQGNRGNGVIILKPSKDRKKSISEVSDELRKSAEQEIKGMNVILRDRFGSALGGRRGSPIEFTINGPNPATQKELYFKMQDEMEASGLMVGIRSNDVRELPEVRIVPNREKALERGVEISEISRIVNATLGGTTVAQYTEGSRRFDIFLQLKESDRQGIEDLKPLLVRNNRGELIPLSSVVDVKNVNGPESIFREDRVRGIRVDSSLAKGATQGNAIKEVRAIAEKILPEDYYIRFSDTPDDKLFSIAIIMGLGLIIAYMVLASQFNSFTDPFIVYLAVPFGLIGSIAALFLGGQTLNIYSVIGMLLTMGIVMKNSILLVEFTNQLRDEGADLEEALVKACPIRLRPILMTTTATLAAALPAAMAFGPGNETRIPMALTVIGGTSLSTVFTLFVVPCVFRLINPKRRKPFEEEPDRPVAA</sequence>
<feature type="transmembrane region" description="Helical" evidence="1">
    <location>
        <begin position="365"/>
        <end position="384"/>
    </location>
</feature>
<keyword evidence="3" id="KW-1185">Reference proteome</keyword>
<dbReference type="PRINTS" id="PR00702">
    <property type="entry name" value="ACRIFLAVINRP"/>
</dbReference>
<dbReference type="OrthoDB" id="5287074at2"/>
<evidence type="ECO:0000313" key="3">
    <source>
        <dbReference type="Proteomes" id="UP000192907"/>
    </source>
</evidence>
<dbReference type="Gene3D" id="3.30.70.1440">
    <property type="entry name" value="Multidrug efflux transporter AcrB pore domain"/>
    <property type="match status" value="1"/>
</dbReference>
<dbReference type="PANTHER" id="PTHR32063:SF0">
    <property type="entry name" value="SWARMING MOTILITY PROTEIN SWRC"/>
    <property type="match status" value="1"/>
</dbReference>
<feature type="transmembrane region" description="Helical" evidence="1">
    <location>
        <begin position="955"/>
        <end position="975"/>
    </location>
</feature>
<feature type="transmembrane region" description="Helical" evidence="1">
    <location>
        <begin position="466"/>
        <end position="485"/>
    </location>
</feature>
<proteinExistence type="predicted"/>
<dbReference type="Gene3D" id="3.30.70.1430">
    <property type="entry name" value="Multidrug efflux transporter AcrB pore domain"/>
    <property type="match status" value="2"/>
</dbReference>
<dbReference type="GO" id="GO:0005886">
    <property type="term" value="C:plasma membrane"/>
    <property type="evidence" value="ECO:0007669"/>
    <property type="project" value="TreeGrafter"/>
</dbReference>
<dbReference type="RefSeq" id="WP_132318024.1">
    <property type="nucleotide sequence ID" value="NZ_FWZT01000006.1"/>
</dbReference>